<comment type="similarity">
    <text evidence="1 2">Belongs to the nucleosome assembly protein (NAP) family.</text>
</comment>
<dbReference type="SUPFAM" id="SSF143113">
    <property type="entry name" value="NAP-like"/>
    <property type="match status" value="1"/>
</dbReference>
<reference evidence="4" key="3">
    <citation type="submission" date="2025-09" db="UniProtKB">
        <authorList>
            <consortium name="Ensembl"/>
        </authorList>
    </citation>
    <scope>IDENTIFICATION</scope>
</reference>
<dbReference type="InterPro" id="IPR037231">
    <property type="entry name" value="NAP-like_sf"/>
</dbReference>
<feature type="compositionally biased region" description="Basic and acidic residues" evidence="3">
    <location>
        <begin position="345"/>
        <end position="359"/>
    </location>
</feature>
<dbReference type="Pfam" id="PF00956">
    <property type="entry name" value="NAP"/>
    <property type="match status" value="1"/>
</dbReference>
<feature type="compositionally biased region" description="Acidic residues" evidence="3">
    <location>
        <begin position="11"/>
        <end position="28"/>
    </location>
</feature>
<feature type="compositionally biased region" description="Acidic residues" evidence="3">
    <location>
        <begin position="132"/>
        <end position="143"/>
    </location>
</feature>
<feature type="compositionally biased region" description="Basic and acidic residues" evidence="3">
    <location>
        <begin position="1"/>
        <end position="10"/>
    </location>
</feature>
<dbReference type="GeneTree" id="ENSGT00940000153362"/>
<feature type="region of interest" description="Disordered" evidence="3">
    <location>
        <begin position="1"/>
        <end position="32"/>
    </location>
</feature>
<evidence type="ECO:0000256" key="3">
    <source>
        <dbReference type="SAM" id="MobiDB-lite"/>
    </source>
</evidence>
<name>A0A8B9WLX3_BOSMU</name>
<feature type="region of interest" description="Disordered" evidence="3">
    <location>
        <begin position="132"/>
        <end position="163"/>
    </location>
</feature>
<sequence length="359" mass="41826">MADIDNKEQSELDQDLDDVEEVEEEETGEETKIKARQLTVQMMQNPQILAALQERLDGLVETPTGYIESLPRVVKRRVNALKNLQVKCVQIEAKFYEEVHDLERKYAVLYQPLFDKRFEIINAIYEPTEEECEWKPDEEDEISEELKEKAKVEDEKKDEEKEDPKGIPEFWLTVFKNVDLLSDMVQEHDEPILKHLKDTKVKFSDAGQPMSFVLEFHFEPNEYFTNEIDWKKGKNVTLKTIKKKQKHKGRGTVRTVTKTVSNDSFFNFFAPPEVPESGDLDDDSEAILAADFEIGHFLRERIIPRSVLYFTGEAIEDDDDDYDEEGEEADEEGEEEGDEENDPDYDPKKDQNPAECKQQ</sequence>
<evidence type="ECO:0000256" key="2">
    <source>
        <dbReference type="RuleBase" id="RU003876"/>
    </source>
</evidence>
<reference evidence="4" key="2">
    <citation type="submission" date="2025-08" db="UniProtKB">
        <authorList>
            <consortium name="Ensembl"/>
        </authorList>
    </citation>
    <scope>IDENTIFICATION</scope>
</reference>
<feature type="region of interest" description="Disordered" evidence="3">
    <location>
        <begin position="314"/>
        <end position="359"/>
    </location>
</feature>
<feature type="compositionally biased region" description="Basic and acidic residues" evidence="3">
    <location>
        <begin position="144"/>
        <end position="163"/>
    </location>
</feature>
<dbReference type="Gene3D" id="3.30.1120.90">
    <property type="entry name" value="Nucleosome assembly protein"/>
    <property type="match status" value="2"/>
</dbReference>
<dbReference type="GO" id="GO:0005634">
    <property type="term" value="C:nucleus"/>
    <property type="evidence" value="ECO:0007669"/>
    <property type="project" value="InterPro"/>
</dbReference>
<evidence type="ECO:0000313" key="5">
    <source>
        <dbReference type="Proteomes" id="UP000694520"/>
    </source>
</evidence>
<dbReference type="Ensembl" id="ENSBGRT00000009153.1">
    <property type="protein sequence ID" value="ENSBGRP00000007951.1"/>
    <property type="gene ID" value="ENSBGRG00000004975.1"/>
</dbReference>
<dbReference type="InterPro" id="IPR002164">
    <property type="entry name" value="NAP_family"/>
</dbReference>
<dbReference type="Gene3D" id="1.20.5.1500">
    <property type="match status" value="1"/>
</dbReference>
<evidence type="ECO:0000313" key="4">
    <source>
        <dbReference type="Ensembl" id="ENSBGRP00000007951.1"/>
    </source>
</evidence>
<keyword evidence="5" id="KW-1185">Reference proteome</keyword>
<dbReference type="GO" id="GO:0006334">
    <property type="term" value="P:nucleosome assembly"/>
    <property type="evidence" value="ECO:0007669"/>
    <property type="project" value="InterPro"/>
</dbReference>
<evidence type="ECO:0008006" key="6">
    <source>
        <dbReference type="Google" id="ProtNLM"/>
    </source>
</evidence>
<dbReference type="Proteomes" id="UP000694520">
    <property type="component" value="Chromosome 3"/>
</dbReference>
<organism evidence="4 5">
    <name type="scientific">Bos mutus grunniens</name>
    <name type="common">Wild yak</name>
    <name type="synonym">Bos grunniens</name>
    <dbReference type="NCBI Taxonomy" id="30521"/>
    <lineage>
        <taxon>Eukaryota</taxon>
        <taxon>Metazoa</taxon>
        <taxon>Chordata</taxon>
        <taxon>Craniata</taxon>
        <taxon>Vertebrata</taxon>
        <taxon>Euteleostomi</taxon>
        <taxon>Mammalia</taxon>
        <taxon>Eutheria</taxon>
        <taxon>Laurasiatheria</taxon>
        <taxon>Artiodactyla</taxon>
        <taxon>Ruminantia</taxon>
        <taxon>Pecora</taxon>
        <taxon>Bovidae</taxon>
        <taxon>Bovinae</taxon>
        <taxon>Bos</taxon>
    </lineage>
</organism>
<feature type="compositionally biased region" description="Acidic residues" evidence="3">
    <location>
        <begin position="314"/>
        <end position="344"/>
    </location>
</feature>
<accession>A0A8B9WLX3</accession>
<dbReference type="AlphaFoldDB" id="A0A8B9WLX3"/>
<reference evidence="4" key="1">
    <citation type="submission" date="2019-05" db="EMBL/GenBank/DDBJ databases">
        <authorList>
            <person name="Zhang S."/>
            <person name="Liu J."/>
        </authorList>
    </citation>
    <scope>NUCLEOTIDE SEQUENCE [LARGE SCALE GENOMIC DNA]</scope>
</reference>
<dbReference type="PANTHER" id="PTHR11875">
    <property type="entry name" value="TESTIS-SPECIFIC Y-ENCODED PROTEIN"/>
    <property type="match status" value="1"/>
</dbReference>
<dbReference type="FunFam" id="1.20.5.1500:FF:000001">
    <property type="entry name" value="Nucleosome assembly protein 1-like 1"/>
    <property type="match status" value="1"/>
</dbReference>
<proteinExistence type="inferred from homology"/>
<evidence type="ECO:0000256" key="1">
    <source>
        <dbReference type="ARBA" id="ARBA00009947"/>
    </source>
</evidence>
<protein>
    <recommendedName>
        <fullName evidence="6">Nucleosome assembly protein 1-like 1</fullName>
    </recommendedName>
</protein>